<dbReference type="PROSITE" id="PS50006">
    <property type="entry name" value="FHA_DOMAIN"/>
    <property type="match status" value="1"/>
</dbReference>
<evidence type="ECO:0000313" key="3">
    <source>
        <dbReference type="Proteomes" id="UP000087171"/>
    </source>
</evidence>
<proteinExistence type="predicted"/>
<dbReference type="PaxDb" id="3827-XP_004496355.1"/>
<dbReference type="eggNOG" id="KOG1881">
    <property type="taxonomic scope" value="Eukaryota"/>
</dbReference>
<gene>
    <name evidence="4" type="primary">LOC101515102</name>
</gene>
<dbReference type="PANTHER" id="PTHR22593">
    <property type="entry name" value="TRANSMEMBRANE PROTEIN 18"/>
    <property type="match status" value="1"/>
</dbReference>
<dbReference type="SUPFAM" id="SSF49879">
    <property type="entry name" value="SMAD/FHA domain"/>
    <property type="match status" value="1"/>
</dbReference>
<sequence>MASISVSHDNTINPNQQQPLQEEPIIPVLTVFKNKAILKNIFIILDNNNNNIFNDYTLLIGRHQNCNIVLTHPSISRFHLQIRFTPSSRSISLLDMSSVHGTWVCGKKIEPGVTVDLKQGDTFTLGVSTRVYFLHFVSQLDAEAIKKNIGSLCCDDDEENSQSKGETFDVQDDSFGTGTSCCDGENNLCECQICFLSPPYVHSVDEVDNKRVTEACSEVEMPGDTNLLCTLKEYVKQNICIPGLEAVQGTKLRQESSVEKQWIDPAASFDENCDDASVDVITEESEFGCSSEDSYKFEDILTSGARVFNSEDMSDSESHQTNAAEEVSVDSFSDGEKQDICGEQYESELQNPNAKSCHEQLDEIVEDIGNKWIENVDPASSDENGEAAVNVTPLEHRLGCISEENDDRINDVLTSIARTFVSEKTSSLVEEAIPVINFQQIEIVEEIAVDSLSDGEKQNQCDKEFQTYLNAKPCDGESNSLDEIADDTMQSFQTEPLSPAVPQEADLKITDKKENQTPQYLIAESCVEQSSEKSTTFVSDIRSRRDKAASAPQDRIRKSRLLNTPNVDTKFAMSNLKDIKIMKPRDLFCVLYEEEMFTPNNENSSPTNTFHLQFMRKKDKLEGSKRSKSQKSHNLKANVSPNFYSSKRSTSPNIYSKSQWSHNLKANFSPNVYSAERSTSAISNKENQTPIGWNSGKKPLEKKRVERIPLQSLMSSGSNHNSMNSSPFSAAKTIVGGTARARNCGHISYKHNETFHISKEQKRSWDMVVDSTSLLNKESRKALQLLQGLKGTRLIIPESVIRELGSMKQQVGIFRRISEAVLALEWIEECLVKSNWWIHIQSSMVEENHILDFALQCRRKYNDGQLVLLSDDVTLKIKSMEKGLRCETVQQFQQSLVNPFSKRFMWENSSPRGLTWSCQDDVVLKEKYCGLPSKAGLKLLVTQKFVIASSN</sequence>
<dbReference type="Gene3D" id="3.40.50.1010">
    <property type="entry name" value="5'-nuclease"/>
    <property type="match status" value="1"/>
</dbReference>
<dbReference type="Proteomes" id="UP000087171">
    <property type="component" value="Chromosome Ca4"/>
</dbReference>
<feature type="region of interest" description="Disordered" evidence="1">
    <location>
        <begin position="311"/>
        <end position="335"/>
    </location>
</feature>
<evidence type="ECO:0000256" key="1">
    <source>
        <dbReference type="SAM" id="MobiDB-lite"/>
    </source>
</evidence>
<name>A0A1S2XY53_CICAR</name>
<feature type="region of interest" description="Disordered" evidence="1">
    <location>
        <begin position="617"/>
        <end position="651"/>
    </location>
</feature>
<protein>
    <submittedName>
        <fullName evidence="4">FHA domain-containing protein PS1</fullName>
    </submittedName>
</protein>
<organism evidence="3 4">
    <name type="scientific">Cicer arietinum</name>
    <name type="common">Chickpea</name>
    <name type="synonym">Garbanzo</name>
    <dbReference type="NCBI Taxonomy" id="3827"/>
    <lineage>
        <taxon>Eukaryota</taxon>
        <taxon>Viridiplantae</taxon>
        <taxon>Streptophyta</taxon>
        <taxon>Embryophyta</taxon>
        <taxon>Tracheophyta</taxon>
        <taxon>Spermatophyta</taxon>
        <taxon>Magnoliopsida</taxon>
        <taxon>eudicotyledons</taxon>
        <taxon>Gunneridae</taxon>
        <taxon>Pentapetalae</taxon>
        <taxon>rosids</taxon>
        <taxon>fabids</taxon>
        <taxon>Fabales</taxon>
        <taxon>Fabaceae</taxon>
        <taxon>Papilionoideae</taxon>
        <taxon>50 kb inversion clade</taxon>
        <taxon>NPAAA clade</taxon>
        <taxon>Hologalegina</taxon>
        <taxon>IRL clade</taxon>
        <taxon>Cicereae</taxon>
        <taxon>Cicer</taxon>
    </lineage>
</organism>
<dbReference type="GO" id="GO:0031965">
    <property type="term" value="C:nuclear membrane"/>
    <property type="evidence" value="ECO:0007669"/>
    <property type="project" value="TreeGrafter"/>
</dbReference>
<dbReference type="InterPro" id="IPR000253">
    <property type="entry name" value="FHA_dom"/>
</dbReference>
<dbReference type="STRING" id="3827.A0A1S2XY53"/>
<dbReference type="AlphaFoldDB" id="A0A1S2XY53"/>
<dbReference type="SMART" id="SM00240">
    <property type="entry name" value="FHA"/>
    <property type="match status" value="1"/>
</dbReference>
<dbReference type="PANTHER" id="PTHR22593:SF8">
    <property type="entry name" value="FHA DOMAIN-CONTAINING PROTEIN PS1"/>
    <property type="match status" value="1"/>
</dbReference>
<dbReference type="OrthoDB" id="444265at2759"/>
<dbReference type="KEGG" id="cam:101515102"/>
<dbReference type="InterPro" id="IPR002716">
    <property type="entry name" value="PIN_dom"/>
</dbReference>
<reference evidence="4" key="2">
    <citation type="submission" date="2025-08" db="UniProtKB">
        <authorList>
            <consortium name="RefSeq"/>
        </authorList>
    </citation>
    <scope>IDENTIFICATION</scope>
    <source>
        <tissue evidence="4">Etiolated seedlings</tissue>
    </source>
</reference>
<evidence type="ECO:0000259" key="2">
    <source>
        <dbReference type="PROSITE" id="PS50006"/>
    </source>
</evidence>
<dbReference type="Pfam" id="PF13638">
    <property type="entry name" value="PIN_4"/>
    <property type="match status" value="1"/>
</dbReference>
<keyword evidence="3" id="KW-1185">Reference proteome</keyword>
<dbReference type="InterPro" id="IPR008984">
    <property type="entry name" value="SMAD_FHA_dom_sf"/>
</dbReference>
<reference evidence="3" key="1">
    <citation type="journal article" date="2013" name="Nat. Biotechnol.">
        <title>Draft genome sequence of chickpea (Cicer arietinum) provides a resource for trait improvement.</title>
        <authorList>
            <person name="Varshney R.K."/>
            <person name="Song C."/>
            <person name="Saxena R.K."/>
            <person name="Azam S."/>
            <person name="Yu S."/>
            <person name="Sharpe A.G."/>
            <person name="Cannon S."/>
            <person name="Baek J."/>
            <person name="Rosen B.D."/>
            <person name="Tar'an B."/>
            <person name="Millan T."/>
            <person name="Zhang X."/>
            <person name="Ramsay L.D."/>
            <person name="Iwata A."/>
            <person name="Wang Y."/>
            <person name="Nelson W."/>
            <person name="Farmer A.D."/>
            <person name="Gaur P.M."/>
            <person name="Soderlund C."/>
            <person name="Penmetsa R.V."/>
            <person name="Xu C."/>
            <person name="Bharti A.K."/>
            <person name="He W."/>
            <person name="Winter P."/>
            <person name="Zhao S."/>
            <person name="Hane J.K."/>
            <person name="Carrasquilla-Garcia N."/>
            <person name="Condie J.A."/>
            <person name="Upadhyaya H.D."/>
            <person name="Luo M.C."/>
            <person name="Thudi M."/>
            <person name="Gowda C.L."/>
            <person name="Singh N.P."/>
            <person name="Lichtenzveig J."/>
            <person name="Gali K.K."/>
            <person name="Rubio J."/>
            <person name="Nadarajan N."/>
            <person name="Dolezel J."/>
            <person name="Bansal K.C."/>
            <person name="Xu X."/>
            <person name="Edwards D."/>
            <person name="Zhang G."/>
            <person name="Kahl G."/>
            <person name="Gil J."/>
            <person name="Singh K.B."/>
            <person name="Datta S.K."/>
            <person name="Jackson S.A."/>
            <person name="Wang J."/>
            <person name="Cook D.R."/>
        </authorList>
    </citation>
    <scope>NUCLEOTIDE SEQUENCE [LARGE SCALE GENOMIC DNA]</scope>
    <source>
        <strain evidence="3">cv. CDC Frontier</strain>
    </source>
</reference>
<feature type="compositionally biased region" description="Polar residues" evidence="1">
    <location>
        <begin position="635"/>
        <end position="651"/>
    </location>
</feature>
<feature type="domain" description="FHA" evidence="2">
    <location>
        <begin position="58"/>
        <end position="109"/>
    </location>
</feature>
<feature type="region of interest" description="Disordered" evidence="1">
    <location>
        <begin position="537"/>
        <end position="557"/>
    </location>
</feature>
<evidence type="ECO:0000313" key="4">
    <source>
        <dbReference type="RefSeq" id="XP_004496355.1"/>
    </source>
</evidence>
<dbReference type="Gene3D" id="2.60.200.20">
    <property type="match status" value="1"/>
</dbReference>
<dbReference type="GeneID" id="101515102"/>
<accession>A0A1S2XY53</accession>
<dbReference type="Pfam" id="PF00498">
    <property type="entry name" value="FHA"/>
    <property type="match status" value="1"/>
</dbReference>
<dbReference type="RefSeq" id="XP_004496355.1">
    <property type="nucleotide sequence ID" value="XM_004496298.3"/>
</dbReference>